<dbReference type="eggNOG" id="COG3529">
    <property type="taxonomic scope" value="Bacteria"/>
</dbReference>
<name>A0A1H4FC41_9GAMM</name>
<dbReference type="GeneID" id="97765853"/>
<dbReference type="STRING" id="71657.SAMN02982996_03010"/>
<evidence type="ECO:0000313" key="1">
    <source>
        <dbReference type="EMBL" id="SEA94854.1"/>
    </source>
</evidence>
<dbReference type="InterPro" id="IPR012658">
    <property type="entry name" value="YheV"/>
</dbReference>
<gene>
    <name evidence="1" type="ORF">SAMN02982996_03010</name>
</gene>
<organism evidence="1 2">
    <name type="scientific">Lonsdalea quercina</name>
    <dbReference type="NCBI Taxonomy" id="71657"/>
    <lineage>
        <taxon>Bacteria</taxon>
        <taxon>Pseudomonadati</taxon>
        <taxon>Pseudomonadota</taxon>
        <taxon>Gammaproteobacteria</taxon>
        <taxon>Enterobacterales</taxon>
        <taxon>Pectobacteriaceae</taxon>
        <taxon>Lonsdalea</taxon>
    </lineage>
</organism>
<dbReference type="RefSeq" id="WP_026744214.1">
    <property type="nucleotide sequence ID" value="NZ_FNQS01000012.1"/>
</dbReference>
<keyword evidence="2" id="KW-1185">Reference proteome</keyword>
<dbReference type="EMBL" id="FNQS01000012">
    <property type="protein sequence ID" value="SEA94854.1"/>
    <property type="molecule type" value="Genomic_DNA"/>
</dbReference>
<dbReference type="Proteomes" id="UP000187280">
    <property type="component" value="Unassembled WGS sequence"/>
</dbReference>
<reference evidence="1 2" key="1">
    <citation type="submission" date="2016-10" db="EMBL/GenBank/DDBJ databases">
        <authorList>
            <person name="de Groot N.N."/>
        </authorList>
    </citation>
    <scope>NUCLEOTIDE SEQUENCE [LARGE SCALE GENOMIC DNA]</scope>
    <source>
        <strain evidence="1 2">ATCC 29281</strain>
    </source>
</reference>
<protein>
    <submittedName>
        <fullName evidence="1">Uncharacterized protein</fullName>
    </submittedName>
</protein>
<sequence length="67" mass="7543">MSTQRKRFIAGAVCPECHTQDTLTVGIEDVEEVVVCVKCGYRQSRPEAKQQNAERQVGHIIGMFHPE</sequence>
<dbReference type="NCBIfam" id="TIGR02443">
    <property type="entry name" value="YheV family putative zinc ribbon protein"/>
    <property type="match status" value="1"/>
</dbReference>
<dbReference type="Pfam" id="PF09526">
    <property type="entry name" value="DUF2387"/>
    <property type="match status" value="1"/>
</dbReference>
<evidence type="ECO:0000313" key="2">
    <source>
        <dbReference type="Proteomes" id="UP000187280"/>
    </source>
</evidence>
<accession>A0A1H4FC41</accession>
<dbReference type="AlphaFoldDB" id="A0A1H4FC41"/>
<proteinExistence type="predicted"/>